<sequence length="198" mass="21488">MPYFRPLSTMPEPLLYAVSQPASTPPGPGRLEKPLPKPSSLDPGLARSFSDYEVGGVWVGDPDANHELNSHGAKAVLYVINVGDRDIQIGSHIHLADVNEDLLFFTDKKAAAQAEKALTGGQLSRPEQIAEARRFAHDRSKTPGRAPWGFRLDVAPGDSKRFSPENAPSDTIEVVEMGGDRRVPGLRKDKPASDVDLD</sequence>
<dbReference type="EC" id="3.5.1.5" evidence="3"/>
<dbReference type="Gene3D" id="2.10.150.10">
    <property type="entry name" value="Urease, beta subunit"/>
    <property type="match status" value="1"/>
</dbReference>
<keyword evidence="4" id="KW-1185">Reference proteome</keyword>
<evidence type="ECO:0000256" key="2">
    <source>
        <dbReference type="SAM" id="MobiDB-lite"/>
    </source>
</evidence>
<evidence type="ECO:0000313" key="3">
    <source>
        <dbReference type="EMBL" id="MEH0557760.1"/>
    </source>
</evidence>
<evidence type="ECO:0000313" key="4">
    <source>
        <dbReference type="Proteomes" id="UP001382181"/>
    </source>
</evidence>
<dbReference type="Pfam" id="PF00699">
    <property type="entry name" value="Urease_beta"/>
    <property type="match status" value="2"/>
</dbReference>
<feature type="compositionally biased region" description="Basic and acidic residues" evidence="2">
    <location>
        <begin position="178"/>
        <end position="198"/>
    </location>
</feature>
<dbReference type="GO" id="GO:0009039">
    <property type="term" value="F:urease activity"/>
    <property type="evidence" value="ECO:0007669"/>
    <property type="project" value="UniProtKB-EC"/>
</dbReference>
<organism evidence="3 4">
    <name type="scientific">Streptomyces silvae</name>
    <dbReference type="NCBI Taxonomy" id="2803812"/>
    <lineage>
        <taxon>Bacteria</taxon>
        <taxon>Bacillati</taxon>
        <taxon>Actinomycetota</taxon>
        <taxon>Actinomycetes</taxon>
        <taxon>Kitasatosporales</taxon>
        <taxon>Streptomycetaceae</taxon>
        <taxon>Streptomyces</taxon>
    </lineage>
</organism>
<dbReference type="SUPFAM" id="SSF51278">
    <property type="entry name" value="Urease, beta-subunit"/>
    <property type="match status" value="2"/>
</dbReference>
<protein>
    <submittedName>
        <fullName evidence="3">Urease subunit beta</fullName>
        <ecNumber evidence="3">3.5.1.5</ecNumber>
    </submittedName>
</protein>
<feature type="region of interest" description="Disordered" evidence="2">
    <location>
        <begin position="18"/>
        <end position="42"/>
    </location>
</feature>
<comment type="caution">
    <text evidence="3">The sequence shown here is derived from an EMBL/GenBank/DDBJ whole genome shotgun (WGS) entry which is preliminary data.</text>
</comment>
<dbReference type="InterPro" id="IPR002019">
    <property type="entry name" value="Urease_beta-like"/>
</dbReference>
<accession>A0ABU7ZUR7</accession>
<reference evidence="3 4" key="1">
    <citation type="submission" date="2023-04" db="EMBL/GenBank/DDBJ databases">
        <title>Genomic diversity of scab-causing Streptomyces spp. in the province of Quebec, Canada.</title>
        <authorList>
            <person name="Biessy A."/>
            <person name="Cadieux M."/>
            <person name="Ciotola M."/>
            <person name="Filion M."/>
        </authorList>
    </citation>
    <scope>NUCLEOTIDE SEQUENCE [LARGE SCALE GENOMIC DNA]</scope>
    <source>
        <strain evidence="3 4">B21-103</strain>
    </source>
</reference>
<dbReference type="RefSeq" id="WP_319226477.1">
    <property type="nucleotide sequence ID" value="NZ_JARUMK010000001.1"/>
</dbReference>
<keyword evidence="1 3" id="KW-0378">Hydrolase</keyword>
<proteinExistence type="predicted"/>
<feature type="region of interest" description="Disordered" evidence="2">
    <location>
        <begin position="177"/>
        <end position="198"/>
    </location>
</feature>
<evidence type="ECO:0000256" key="1">
    <source>
        <dbReference type="ARBA" id="ARBA00022801"/>
    </source>
</evidence>
<dbReference type="InterPro" id="IPR036461">
    <property type="entry name" value="Urease_betasu_sf"/>
</dbReference>
<name>A0ABU7ZUR7_9ACTN</name>
<dbReference type="Proteomes" id="UP001382181">
    <property type="component" value="Unassembled WGS sequence"/>
</dbReference>
<gene>
    <name evidence="3" type="ORF">QBA37_00510</name>
</gene>
<dbReference type="EMBL" id="JARUMK010000001">
    <property type="protein sequence ID" value="MEH0557760.1"/>
    <property type="molecule type" value="Genomic_DNA"/>
</dbReference>